<evidence type="ECO:0000313" key="7">
    <source>
        <dbReference type="Proteomes" id="UP001149090"/>
    </source>
</evidence>
<evidence type="ECO:0000256" key="3">
    <source>
        <dbReference type="SAM" id="SignalP"/>
    </source>
</evidence>
<dbReference type="PROSITE" id="PS00640">
    <property type="entry name" value="THIOL_PROTEASE_ASN"/>
    <property type="match status" value="1"/>
</dbReference>
<dbReference type="InterPro" id="IPR038765">
    <property type="entry name" value="Papain-like_cys_pep_sf"/>
</dbReference>
<feature type="domain" description="Peptidase C1A papain C-terminal" evidence="4">
    <location>
        <begin position="101"/>
        <end position="311"/>
    </location>
</feature>
<dbReference type="PROSITE" id="PS51257">
    <property type="entry name" value="PROKAR_LIPOPROTEIN"/>
    <property type="match status" value="1"/>
</dbReference>
<dbReference type="PRINTS" id="PR00705">
    <property type="entry name" value="PAPAIN"/>
</dbReference>
<dbReference type="GO" id="GO:0006508">
    <property type="term" value="P:proteolysis"/>
    <property type="evidence" value="ECO:0007669"/>
    <property type="project" value="InterPro"/>
</dbReference>
<dbReference type="InterPro" id="IPR000169">
    <property type="entry name" value="Pept_cys_AS"/>
</dbReference>
<dbReference type="PROSITE" id="PS00139">
    <property type="entry name" value="THIOL_PROTEASE_CYS"/>
    <property type="match status" value="1"/>
</dbReference>
<dbReference type="InterPro" id="IPR013201">
    <property type="entry name" value="Prot_inhib_I29"/>
</dbReference>
<organism evidence="6 7">
    <name type="scientific">Anaeramoeba ignava</name>
    <name type="common">Anaerobic marine amoeba</name>
    <dbReference type="NCBI Taxonomy" id="1746090"/>
    <lineage>
        <taxon>Eukaryota</taxon>
        <taxon>Metamonada</taxon>
        <taxon>Anaeramoebidae</taxon>
        <taxon>Anaeramoeba</taxon>
    </lineage>
</organism>
<dbReference type="OrthoDB" id="10253408at2759"/>
<dbReference type="InterPro" id="IPR013128">
    <property type="entry name" value="Peptidase_C1A"/>
</dbReference>
<keyword evidence="3" id="KW-0732">Signal</keyword>
<reference evidence="6" key="1">
    <citation type="submission" date="2022-10" db="EMBL/GenBank/DDBJ databases">
        <title>Novel sulphate-reducing endosymbionts in the free-living metamonad Anaeramoeba.</title>
        <authorList>
            <person name="Jerlstrom-Hultqvist J."/>
            <person name="Cepicka I."/>
            <person name="Gallot-Lavallee L."/>
            <person name="Salas-Leiva D."/>
            <person name="Curtis B.A."/>
            <person name="Zahonova K."/>
            <person name="Pipaliya S."/>
            <person name="Dacks J."/>
            <person name="Roger A.J."/>
        </authorList>
    </citation>
    <scope>NUCLEOTIDE SEQUENCE</scope>
    <source>
        <strain evidence="6">BMAN</strain>
    </source>
</reference>
<dbReference type="OMA" id="EALWGIR"/>
<keyword evidence="7" id="KW-1185">Reference proteome</keyword>
<evidence type="ECO:0000259" key="5">
    <source>
        <dbReference type="SMART" id="SM00848"/>
    </source>
</evidence>
<feature type="chain" id="PRO_5040118436" evidence="3">
    <location>
        <begin position="17"/>
        <end position="316"/>
    </location>
</feature>
<dbReference type="SMART" id="SM00645">
    <property type="entry name" value="Pept_C1"/>
    <property type="match status" value="1"/>
</dbReference>
<proteinExistence type="inferred from homology"/>
<dbReference type="Proteomes" id="UP001149090">
    <property type="component" value="Unassembled WGS sequence"/>
</dbReference>
<keyword evidence="2" id="KW-1015">Disulfide bond</keyword>
<dbReference type="SUPFAM" id="SSF54001">
    <property type="entry name" value="Cysteine proteinases"/>
    <property type="match status" value="1"/>
</dbReference>
<dbReference type="PROSITE" id="PS00639">
    <property type="entry name" value="THIOL_PROTEASE_HIS"/>
    <property type="match status" value="1"/>
</dbReference>
<feature type="domain" description="Cathepsin propeptide inhibitor" evidence="5">
    <location>
        <begin position="23"/>
        <end position="78"/>
    </location>
</feature>
<dbReference type="AlphaFoldDB" id="A0A9Q0LNA4"/>
<dbReference type="FunFam" id="3.90.70.10:FF:000039">
    <property type="entry name" value="Cysteine proteinase 2, putative"/>
    <property type="match status" value="1"/>
</dbReference>
<dbReference type="InterPro" id="IPR039417">
    <property type="entry name" value="Peptidase_C1A_papain-like"/>
</dbReference>
<dbReference type="Pfam" id="PF08246">
    <property type="entry name" value="Inhibitor_I29"/>
    <property type="match status" value="1"/>
</dbReference>
<evidence type="ECO:0000259" key="4">
    <source>
        <dbReference type="SMART" id="SM00645"/>
    </source>
</evidence>
<feature type="signal peptide" evidence="3">
    <location>
        <begin position="1"/>
        <end position="16"/>
    </location>
</feature>
<accession>A0A9Q0LNA4</accession>
<dbReference type="InterPro" id="IPR000668">
    <property type="entry name" value="Peptidase_C1A_C"/>
</dbReference>
<dbReference type="SMART" id="SM00848">
    <property type="entry name" value="Inhibitor_I29"/>
    <property type="match status" value="1"/>
</dbReference>
<evidence type="ECO:0000256" key="2">
    <source>
        <dbReference type="ARBA" id="ARBA00023157"/>
    </source>
</evidence>
<dbReference type="InterPro" id="IPR025661">
    <property type="entry name" value="Pept_asp_AS"/>
</dbReference>
<dbReference type="Gene3D" id="3.90.70.10">
    <property type="entry name" value="Cysteine proteinases"/>
    <property type="match status" value="1"/>
</dbReference>
<comment type="caution">
    <text evidence="6">The sequence shown here is derived from an EMBL/GenBank/DDBJ whole genome shotgun (WGS) entry which is preliminary data.</text>
</comment>
<evidence type="ECO:0000256" key="1">
    <source>
        <dbReference type="ARBA" id="ARBA00008455"/>
    </source>
</evidence>
<dbReference type="PANTHER" id="PTHR12411">
    <property type="entry name" value="CYSTEINE PROTEASE FAMILY C1-RELATED"/>
    <property type="match status" value="1"/>
</dbReference>
<dbReference type="GO" id="GO:0008234">
    <property type="term" value="F:cysteine-type peptidase activity"/>
    <property type="evidence" value="ECO:0007669"/>
    <property type="project" value="InterPro"/>
</dbReference>
<dbReference type="EMBL" id="JAPDFW010000063">
    <property type="protein sequence ID" value="KAJ5076052.1"/>
    <property type="molecule type" value="Genomic_DNA"/>
</dbReference>
<evidence type="ECO:0000313" key="6">
    <source>
        <dbReference type="EMBL" id="KAJ5076052.1"/>
    </source>
</evidence>
<dbReference type="Pfam" id="PF00112">
    <property type="entry name" value="Peptidase_C1"/>
    <property type="match status" value="1"/>
</dbReference>
<gene>
    <name evidence="6" type="ORF">M0811_06914</name>
</gene>
<name>A0A9Q0LNA4_ANAIG</name>
<dbReference type="InterPro" id="IPR025660">
    <property type="entry name" value="Pept_his_AS"/>
</dbReference>
<protein>
    <submittedName>
        <fullName evidence="6">Cathepsin l</fullName>
    </submittedName>
</protein>
<sequence length="316" mass="35071">MKFIVIFAILVLVASCTNDRMLFNHFKNKFNKRYTANEEAMRFKIFQGNLKRIREHNAGDHSYTMGVNQFTDLTNKEYQQKYLSPIQYEVAPRAQEKVQIVGGQFNWVDHGAVTPIKDQGQCGSCWTFSTTGMIEGCTVADGGSLISLSEQEIVDCDNGGYGCSGGWPYQAMEWVTQNGGLCSEQDYPYVAYDQSCQSSSCNSVTTLNSHAQYSSETQMMNEIQSKGPISIAVDASGDGFMNYNGGVYSGDDCSQTQLDHAILIVGYNTDANPPYWIVKNSWGTSWGLSGYIWMEYGQNTCGLATQAWYGSGCHNL</sequence>
<dbReference type="CDD" id="cd02248">
    <property type="entry name" value="Peptidase_C1A"/>
    <property type="match status" value="1"/>
</dbReference>
<comment type="similarity">
    <text evidence="1">Belongs to the peptidase C1 family.</text>
</comment>